<evidence type="ECO:0000313" key="11">
    <source>
        <dbReference type="Proteomes" id="UP000070121"/>
    </source>
</evidence>
<dbReference type="Gene3D" id="1.20.1420.30">
    <property type="entry name" value="NCX, central ion-binding region"/>
    <property type="match status" value="1"/>
</dbReference>
<evidence type="ECO:0000256" key="2">
    <source>
        <dbReference type="ARBA" id="ARBA00008170"/>
    </source>
</evidence>
<keyword evidence="11" id="KW-1185">Reference proteome</keyword>
<keyword evidence="6" id="KW-0406">Ion transport</keyword>
<keyword evidence="4 8" id="KW-0812">Transmembrane</keyword>
<evidence type="ECO:0000256" key="3">
    <source>
        <dbReference type="ARBA" id="ARBA00022448"/>
    </source>
</evidence>
<dbReference type="AlphaFoldDB" id="A0A135V7E4"/>
<evidence type="ECO:0000256" key="4">
    <source>
        <dbReference type="ARBA" id="ARBA00022692"/>
    </source>
</evidence>
<keyword evidence="5 8" id="KW-1133">Transmembrane helix</keyword>
<dbReference type="PANTHER" id="PTHR31503:SF22">
    <property type="entry name" value="VACUOLAR CALCIUM ION TRANSPORTER"/>
    <property type="match status" value="1"/>
</dbReference>
<feature type="transmembrane region" description="Helical" evidence="8">
    <location>
        <begin position="118"/>
        <end position="135"/>
    </location>
</feature>
<gene>
    <name evidence="10" type="ORF">CSAL01_08780</name>
</gene>
<dbReference type="Proteomes" id="UP000070121">
    <property type="component" value="Unassembled WGS sequence"/>
</dbReference>
<evidence type="ECO:0000256" key="8">
    <source>
        <dbReference type="SAM" id="Phobius"/>
    </source>
</evidence>
<comment type="caution">
    <text evidence="10">The sequence shown here is derived from an EMBL/GenBank/DDBJ whole genome shotgun (WGS) entry which is preliminary data.</text>
</comment>
<dbReference type="GO" id="GO:0006874">
    <property type="term" value="P:intracellular calcium ion homeostasis"/>
    <property type="evidence" value="ECO:0007669"/>
    <property type="project" value="TreeGrafter"/>
</dbReference>
<evidence type="ECO:0000256" key="1">
    <source>
        <dbReference type="ARBA" id="ARBA00004127"/>
    </source>
</evidence>
<dbReference type="Pfam" id="PF01699">
    <property type="entry name" value="Na_Ca_ex"/>
    <property type="match status" value="1"/>
</dbReference>
<proteinExistence type="inferred from homology"/>
<dbReference type="InterPro" id="IPR004713">
    <property type="entry name" value="CaH_exchang"/>
</dbReference>
<accession>A0A135V7E4</accession>
<evidence type="ECO:0000313" key="10">
    <source>
        <dbReference type="EMBL" id="KXH68664.1"/>
    </source>
</evidence>
<comment type="subcellular location">
    <subcellularLocation>
        <location evidence="1">Endomembrane system</location>
        <topology evidence="1">Multi-pass membrane protein</topology>
    </subcellularLocation>
</comment>
<sequence>MSTQRSLDNVRLGGITNQRNECVGTIDEESPLLNHDSHLTTRDVCLAEGYGDQGNIGSLFYLTYYPNTNTVNATLSHPSRVWSLTRKLTLICYIPFLLAMVSLGIIAGRHCWNPNKVLAFNLTAVSLLTVVLEFSTKQVSLNLPDALGGLLYAVLGNISEFIIGIIALRNDQVEIVQSLMLGSILSSLLLFMGMCFFVGNIVNMRGLLDAEGIQQSFSPIVTKGGRSNYLKGAMALDMYTVIGLAFYFPPQNIPTKENTEDKIS</sequence>
<feature type="transmembrane region" description="Helical" evidence="8">
    <location>
        <begin position="147"/>
        <end position="168"/>
    </location>
</feature>
<keyword evidence="7 8" id="KW-0472">Membrane</keyword>
<protein>
    <submittedName>
        <fullName evidence="10">Calcium/proton exchanger</fullName>
    </submittedName>
</protein>
<evidence type="ECO:0000256" key="5">
    <source>
        <dbReference type="ARBA" id="ARBA00022989"/>
    </source>
</evidence>
<dbReference type="GO" id="GO:0015369">
    <property type="term" value="F:calcium:proton antiporter activity"/>
    <property type="evidence" value="ECO:0007669"/>
    <property type="project" value="TreeGrafter"/>
</dbReference>
<organism evidence="10 11">
    <name type="scientific">Colletotrichum salicis</name>
    <dbReference type="NCBI Taxonomy" id="1209931"/>
    <lineage>
        <taxon>Eukaryota</taxon>
        <taxon>Fungi</taxon>
        <taxon>Dikarya</taxon>
        <taxon>Ascomycota</taxon>
        <taxon>Pezizomycotina</taxon>
        <taxon>Sordariomycetes</taxon>
        <taxon>Hypocreomycetidae</taxon>
        <taxon>Glomerellales</taxon>
        <taxon>Glomerellaceae</taxon>
        <taxon>Colletotrichum</taxon>
        <taxon>Colletotrichum acutatum species complex</taxon>
    </lineage>
</organism>
<dbReference type="InterPro" id="IPR004837">
    <property type="entry name" value="NaCa_Exmemb"/>
</dbReference>
<feature type="domain" description="Sodium/calcium exchanger membrane region" evidence="9">
    <location>
        <begin position="118"/>
        <end position="201"/>
    </location>
</feature>
<dbReference type="PANTHER" id="PTHR31503">
    <property type="entry name" value="VACUOLAR CALCIUM ION TRANSPORTER"/>
    <property type="match status" value="1"/>
</dbReference>
<keyword evidence="3" id="KW-0813">Transport</keyword>
<evidence type="ECO:0000259" key="9">
    <source>
        <dbReference type="Pfam" id="PF01699"/>
    </source>
</evidence>
<dbReference type="GO" id="GO:0000329">
    <property type="term" value="C:fungal-type vacuole membrane"/>
    <property type="evidence" value="ECO:0007669"/>
    <property type="project" value="TreeGrafter"/>
</dbReference>
<name>A0A135V7E4_9PEZI</name>
<feature type="transmembrane region" description="Helical" evidence="8">
    <location>
        <begin position="188"/>
        <end position="208"/>
    </location>
</feature>
<dbReference type="GO" id="GO:0012505">
    <property type="term" value="C:endomembrane system"/>
    <property type="evidence" value="ECO:0007669"/>
    <property type="project" value="UniProtKB-SubCell"/>
</dbReference>
<evidence type="ECO:0000256" key="7">
    <source>
        <dbReference type="ARBA" id="ARBA00023136"/>
    </source>
</evidence>
<evidence type="ECO:0000256" key="6">
    <source>
        <dbReference type="ARBA" id="ARBA00023065"/>
    </source>
</evidence>
<dbReference type="InterPro" id="IPR044880">
    <property type="entry name" value="NCX_ion-bd_dom_sf"/>
</dbReference>
<reference evidence="10 11" key="1">
    <citation type="submission" date="2014-02" db="EMBL/GenBank/DDBJ databases">
        <title>The genome sequence of Colletotrichum salicis CBS 607.94.</title>
        <authorList>
            <person name="Baroncelli R."/>
            <person name="Thon M.R."/>
        </authorList>
    </citation>
    <scope>NUCLEOTIDE SEQUENCE [LARGE SCALE GENOMIC DNA]</scope>
    <source>
        <strain evidence="10 11">CBS 607.94</strain>
    </source>
</reference>
<feature type="transmembrane region" description="Helical" evidence="8">
    <location>
        <begin position="88"/>
        <end position="106"/>
    </location>
</feature>
<dbReference type="EMBL" id="JFFI01000250">
    <property type="protein sequence ID" value="KXH68664.1"/>
    <property type="molecule type" value="Genomic_DNA"/>
</dbReference>
<comment type="similarity">
    <text evidence="2">Belongs to the Ca(2+):cation antiporter (CaCA) (TC 2.A.19) family.</text>
</comment>